<feature type="region of interest" description="Disordered" evidence="2">
    <location>
        <begin position="96"/>
        <end position="143"/>
    </location>
</feature>
<evidence type="ECO:0000256" key="2">
    <source>
        <dbReference type="SAM" id="MobiDB-lite"/>
    </source>
</evidence>
<dbReference type="AlphaFoldDB" id="A0A7J8JI07"/>
<dbReference type="InterPro" id="IPR036005">
    <property type="entry name" value="Creatinase/aminopeptidase-like"/>
</dbReference>
<dbReference type="Gene3D" id="3.90.230.10">
    <property type="entry name" value="Creatinase/methionine aminopeptidase superfamily"/>
    <property type="match status" value="1"/>
</dbReference>
<comment type="similarity">
    <text evidence="1">Belongs to the peptidase M24 family.</text>
</comment>
<reference evidence="3 4" key="1">
    <citation type="journal article" date="2020" name="Nature">
        <title>Six reference-quality genomes reveal evolution of bat adaptations.</title>
        <authorList>
            <person name="Jebb D."/>
            <person name="Huang Z."/>
            <person name="Pippel M."/>
            <person name="Hughes G.M."/>
            <person name="Lavrichenko K."/>
            <person name="Devanna P."/>
            <person name="Winkler S."/>
            <person name="Jermiin L.S."/>
            <person name="Skirmuntt E.C."/>
            <person name="Katzourakis A."/>
            <person name="Burkitt-Gray L."/>
            <person name="Ray D.A."/>
            <person name="Sullivan K.A.M."/>
            <person name="Roscito J.G."/>
            <person name="Kirilenko B.M."/>
            <person name="Davalos L.M."/>
            <person name="Corthals A.P."/>
            <person name="Power M.L."/>
            <person name="Jones G."/>
            <person name="Ransome R.D."/>
            <person name="Dechmann D.K.N."/>
            <person name="Locatelli A.G."/>
            <person name="Puechmaille S.J."/>
            <person name="Fedrigo O."/>
            <person name="Jarvis E.D."/>
            <person name="Hiller M."/>
            <person name="Vernes S.C."/>
            <person name="Myers E.W."/>
            <person name="Teeling E.C."/>
        </authorList>
    </citation>
    <scope>NUCLEOTIDE SEQUENCE [LARGE SCALE GENOMIC DNA]</scope>
    <source>
        <strain evidence="3">MRouAeg1</strain>
        <tissue evidence="3">Muscle</tissue>
    </source>
</reference>
<dbReference type="EMBL" id="JACASE010000002">
    <property type="protein sequence ID" value="KAF6495965.1"/>
    <property type="molecule type" value="Genomic_DNA"/>
</dbReference>
<sequence length="143" mass="15535">MSGEDEQQEQTIAEDLVVTKYKMGGDIANRVLRSLVEASCSGVSVLSLCEKGDAMIMEETGTEVVPISPACRSCLIPFLPHPRLCEVQFVFSTQDHQQSGGLPAPSQAPNPTPFQQQRAPTDSGLGRPGFPATEDYLNRKEIE</sequence>
<dbReference type="Proteomes" id="UP000593571">
    <property type="component" value="Unassembled WGS sequence"/>
</dbReference>
<evidence type="ECO:0000313" key="4">
    <source>
        <dbReference type="Proteomes" id="UP000593571"/>
    </source>
</evidence>
<evidence type="ECO:0000313" key="3">
    <source>
        <dbReference type="EMBL" id="KAF6495965.1"/>
    </source>
</evidence>
<name>A0A7J8JI07_ROUAE</name>
<protein>
    <submittedName>
        <fullName evidence="3">Uncharacterized protein</fullName>
    </submittedName>
</protein>
<dbReference type="SUPFAM" id="SSF55920">
    <property type="entry name" value="Creatinase/aminopeptidase"/>
    <property type="match status" value="1"/>
</dbReference>
<evidence type="ECO:0000256" key="1">
    <source>
        <dbReference type="ARBA" id="ARBA00007319"/>
    </source>
</evidence>
<comment type="caution">
    <text evidence="3">The sequence shown here is derived from an EMBL/GenBank/DDBJ whole genome shotgun (WGS) entry which is preliminary data.</text>
</comment>
<keyword evidence="4" id="KW-1185">Reference proteome</keyword>
<dbReference type="InterPro" id="IPR047113">
    <property type="entry name" value="PA2G4/ARX1"/>
</dbReference>
<proteinExistence type="inferred from homology"/>
<organism evidence="3 4">
    <name type="scientific">Rousettus aegyptiacus</name>
    <name type="common">Egyptian fruit bat</name>
    <name type="synonym">Pteropus aegyptiacus</name>
    <dbReference type="NCBI Taxonomy" id="9407"/>
    <lineage>
        <taxon>Eukaryota</taxon>
        <taxon>Metazoa</taxon>
        <taxon>Chordata</taxon>
        <taxon>Craniata</taxon>
        <taxon>Vertebrata</taxon>
        <taxon>Euteleostomi</taxon>
        <taxon>Mammalia</taxon>
        <taxon>Eutheria</taxon>
        <taxon>Laurasiatheria</taxon>
        <taxon>Chiroptera</taxon>
        <taxon>Yinpterochiroptera</taxon>
        <taxon>Pteropodoidea</taxon>
        <taxon>Pteropodidae</taxon>
        <taxon>Rousettinae</taxon>
        <taxon>Rousettus</taxon>
    </lineage>
</organism>
<accession>A0A7J8JI07</accession>
<dbReference type="PANTHER" id="PTHR10804:SF11">
    <property type="entry name" value="PROLIFERATION-ASSOCIATED PROTEIN 2G4"/>
    <property type="match status" value="1"/>
</dbReference>
<gene>
    <name evidence="3" type="ORF">HJG63_010251</name>
</gene>
<dbReference type="PANTHER" id="PTHR10804">
    <property type="entry name" value="PROTEASE FAMILY M24 METHIONYL AMINOPEPTIDASE, AMINOPEPTIDASE P"/>
    <property type="match status" value="1"/>
</dbReference>